<dbReference type="GeneID" id="10323015"/>
<evidence type="ECO:0000313" key="2">
    <source>
        <dbReference type="EMBL" id="ADJ19375.1"/>
    </source>
</evidence>
<protein>
    <submittedName>
        <fullName evidence="2">Uncharacterized protein</fullName>
    </submittedName>
</protein>
<evidence type="ECO:0000256" key="1">
    <source>
        <dbReference type="SAM" id="Phobius"/>
    </source>
</evidence>
<sequence length="47" mass="5141">MKPIKLNPKQKSVGLWAVIAAAVGAVMYTSDDPATMLTDLIKMFMLM</sequence>
<name>D9I5Z4_9CAUD</name>
<dbReference type="RefSeq" id="YP_004300609.1">
    <property type="nucleotide sequence ID" value="NC_015250.1"/>
</dbReference>
<keyword evidence="1" id="KW-0812">Transmembrane</keyword>
<gene>
    <name evidence="2" type="ORF">Acj133p028</name>
</gene>
<keyword evidence="1" id="KW-1133">Transmembrane helix</keyword>
<organism evidence="2 3">
    <name type="scientific">Acinetobacter phage 133</name>
    <dbReference type="NCBI Taxonomy" id="2919552"/>
    <lineage>
        <taxon>Viruses</taxon>
        <taxon>Duplodnaviria</taxon>
        <taxon>Heunggongvirae</taxon>
        <taxon>Uroviricota</taxon>
        <taxon>Caudoviricetes</taxon>
        <taxon>Pantevenvirales</taxon>
        <taxon>Straboviridae</taxon>
        <taxon>Tevenvirinae</taxon>
        <taxon>Centumtrigintavirus</taxon>
        <taxon>Centumtrigintavirus cv133</taxon>
        <taxon>Acinetobacter virus 133</taxon>
    </lineage>
</organism>
<dbReference type="Proteomes" id="UP000000330">
    <property type="component" value="Segment"/>
</dbReference>
<keyword evidence="3" id="KW-1185">Reference proteome</keyword>
<accession>D9I5Z4</accession>
<evidence type="ECO:0000313" key="3">
    <source>
        <dbReference type="Proteomes" id="UP000000330"/>
    </source>
</evidence>
<feature type="transmembrane region" description="Helical" evidence="1">
    <location>
        <begin position="12"/>
        <end position="30"/>
    </location>
</feature>
<dbReference type="EMBL" id="HM114315">
    <property type="protein sequence ID" value="ADJ19375.1"/>
    <property type="molecule type" value="Genomic_DNA"/>
</dbReference>
<proteinExistence type="predicted"/>
<dbReference type="KEGG" id="vg:10323015"/>
<reference evidence="2 3" key="1">
    <citation type="journal article" date="2010" name="Virol. J.">
        <title>Genomes of the T4-related bacteriophages as windows on microbial genome evolution.</title>
        <authorList>
            <person name="Petrov V.M."/>
            <person name="Ratnayaka S."/>
            <person name="Nolan J.M."/>
            <person name="Miller E.S."/>
            <person name="Karam J.D."/>
        </authorList>
    </citation>
    <scope>NUCLEOTIDE SEQUENCE [LARGE SCALE GENOMIC DNA]</scope>
    <source>
        <strain evidence="2">Acj133</strain>
    </source>
</reference>
<keyword evidence="1" id="KW-0472">Membrane</keyword>